<proteinExistence type="predicted"/>
<name>K1TDM0_9ZZZZ</name>
<comment type="caution">
    <text evidence="1">The sequence shown here is derived from an EMBL/GenBank/DDBJ whole genome shotgun (WGS) entry which is preliminary data.</text>
</comment>
<reference evidence="1" key="1">
    <citation type="journal article" date="2013" name="Environ. Microbiol.">
        <title>Microbiota from the distal guts of lean and obese adolescents exhibit partial functional redundancy besides clear differences in community structure.</title>
        <authorList>
            <person name="Ferrer M."/>
            <person name="Ruiz A."/>
            <person name="Lanza F."/>
            <person name="Haange S.B."/>
            <person name="Oberbach A."/>
            <person name="Till H."/>
            <person name="Bargiela R."/>
            <person name="Campoy C."/>
            <person name="Segura M.T."/>
            <person name="Richter M."/>
            <person name="von Bergen M."/>
            <person name="Seifert J."/>
            <person name="Suarez A."/>
        </authorList>
    </citation>
    <scope>NUCLEOTIDE SEQUENCE</scope>
</reference>
<accession>K1TDM0</accession>
<dbReference type="EMBL" id="AJWY01007254">
    <property type="protein sequence ID" value="EKC64525.1"/>
    <property type="molecule type" value="Genomic_DNA"/>
</dbReference>
<sequence length="180" mass="19603">SRAGASFLPEVPAYGTESSVAYNTTGGGAGLVANFKNAFGDSFDPAICEVDHVLEEGEIELAGIRFVVKPNAEALDLEIPEINCVYTHMMGHDCHSIVAGCPHADGIISQLNYYIRKGFDLVLTAHYTPEDLKDAQTKVDYLTNLKEIALESESADEMKAKVQEQYPDYSGMNYLDMTVG</sequence>
<protein>
    <submittedName>
        <fullName evidence="1">Beta-lactamase domain-containing protein</fullName>
    </submittedName>
</protein>
<organism evidence="1">
    <name type="scientific">human gut metagenome</name>
    <dbReference type="NCBI Taxonomy" id="408170"/>
    <lineage>
        <taxon>unclassified sequences</taxon>
        <taxon>metagenomes</taxon>
        <taxon>organismal metagenomes</taxon>
    </lineage>
</organism>
<dbReference type="AlphaFoldDB" id="K1TDM0"/>
<feature type="non-terminal residue" evidence="1">
    <location>
        <position position="1"/>
    </location>
</feature>
<evidence type="ECO:0000313" key="1">
    <source>
        <dbReference type="EMBL" id="EKC64525.1"/>
    </source>
</evidence>
<feature type="non-terminal residue" evidence="1">
    <location>
        <position position="180"/>
    </location>
</feature>
<gene>
    <name evidence="1" type="ORF">LEA_10774</name>
</gene>